<comment type="cofactor">
    <cofactor evidence="1">
        <name>[4Fe-4S] cluster</name>
        <dbReference type="ChEBI" id="CHEBI:49883"/>
    </cofactor>
</comment>
<dbReference type="SUPFAM" id="SSF143548">
    <property type="entry name" value="Serine metabolism enzymes domain"/>
    <property type="match status" value="1"/>
</dbReference>
<keyword evidence="5" id="KW-0408">Iron</keyword>
<protein>
    <submittedName>
        <fullName evidence="9">5365_t:CDS:1</fullName>
    </submittedName>
</protein>
<evidence type="ECO:0000256" key="3">
    <source>
        <dbReference type="ARBA" id="ARBA00022485"/>
    </source>
</evidence>
<evidence type="ECO:0000313" key="10">
    <source>
        <dbReference type="Proteomes" id="UP000789901"/>
    </source>
</evidence>
<evidence type="ECO:0000256" key="4">
    <source>
        <dbReference type="ARBA" id="ARBA00022723"/>
    </source>
</evidence>
<keyword evidence="7" id="KW-0456">Lyase</keyword>
<evidence type="ECO:0000256" key="5">
    <source>
        <dbReference type="ARBA" id="ARBA00023004"/>
    </source>
</evidence>
<dbReference type="Proteomes" id="UP000789901">
    <property type="component" value="Unassembled WGS sequence"/>
</dbReference>
<proteinExistence type="predicted"/>
<keyword evidence="6" id="KW-0411">Iron-sulfur</keyword>
<dbReference type="Pfam" id="PF03315">
    <property type="entry name" value="SDH_beta"/>
    <property type="match status" value="1"/>
</dbReference>
<dbReference type="PANTHER" id="PTHR30182:SF1">
    <property type="entry name" value="L-SERINE DEHYDRATASE 1"/>
    <property type="match status" value="1"/>
</dbReference>
<evidence type="ECO:0000256" key="7">
    <source>
        <dbReference type="ARBA" id="ARBA00023239"/>
    </source>
</evidence>
<organism evidence="9 10">
    <name type="scientific">Gigaspora margarita</name>
    <dbReference type="NCBI Taxonomy" id="4874"/>
    <lineage>
        <taxon>Eukaryota</taxon>
        <taxon>Fungi</taxon>
        <taxon>Fungi incertae sedis</taxon>
        <taxon>Mucoromycota</taxon>
        <taxon>Glomeromycotina</taxon>
        <taxon>Glomeromycetes</taxon>
        <taxon>Diversisporales</taxon>
        <taxon>Gigasporaceae</taxon>
        <taxon>Gigaspora</taxon>
    </lineage>
</organism>
<evidence type="ECO:0000259" key="8">
    <source>
        <dbReference type="Pfam" id="PF03315"/>
    </source>
</evidence>
<evidence type="ECO:0000256" key="6">
    <source>
        <dbReference type="ARBA" id="ARBA00023014"/>
    </source>
</evidence>
<sequence>MKMGLSRGFNRFLSYAFKNQWTVSYTKRLLTTKSEDQHAVVSTFDLFSIGIGPSSSHTVGPMRAAKIFVTDLKNRSILDKVNRLRIDLYGSLALTGVGHGTPNAILMGMEGEAPEKVDTSAIKSRISKINETGSDSNH</sequence>
<evidence type="ECO:0000313" key="9">
    <source>
        <dbReference type="EMBL" id="CAG8575319.1"/>
    </source>
</evidence>
<keyword evidence="2" id="KW-0312">Gluconeogenesis</keyword>
<dbReference type="Gene3D" id="3.30.1330.90">
    <property type="entry name" value="D-3-phosphoglycerate dehydrogenase, domain 3"/>
    <property type="match status" value="1"/>
</dbReference>
<dbReference type="InterPro" id="IPR029009">
    <property type="entry name" value="ASB_dom_sf"/>
</dbReference>
<dbReference type="InterPro" id="IPR005131">
    <property type="entry name" value="Ser_deHydtase_bsu"/>
</dbReference>
<evidence type="ECO:0000256" key="2">
    <source>
        <dbReference type="ARBA" id="ARBA00022432"/>
    </source>
</evidence>
<comment type="caution">
    <text evidence="9">The sequence shown here is derived from an EMBL/GenBank/DDBJ whole genome shotgun (WGS) entry which is preliminary data.</text>
</comment>
<evidence type="ECO:0000256" key="1">
    <source>
        <dbReference type="ARBA" id="ARBA00001966"/>
    </source>
</evidence>
<keyword evidence="10" id="KW-1185">Reference proteome</keyword>
<keyword evidence="3" id="KW-0004">4Fe-4S</keyword>
<accession>A0ABN7UG20</accession>
<dbReference type="EMBL" id="CAJVQB010002450">
    <property type="protein sequence ID" value="CAG8575319.1"/>
    <property type="molecule type" value="Genomic_DNA"/>
</dbReference>
<keyword evidence="4" id="KW-0479">Metal-binding</keyword>
<name>A0ABN7UG20_GIGMA</name>
<gene>
    <name evidence="9" type="ORF">GMARGA_LOCUS5688</name>
</gene>
<dbReference type="InterPro" id="IPR051318">
    <property type="entry name" value="Fe-S_L-Ser"/>
</dbReference>
<feature type="domain" description="Serine dehydratase beta chain" evidence="8">
    <location>
        <begin position="42"/>
        <end position="133"/>
    </location>
</feature>
<dbReference type="PANTHER" id="PTHR30182">
    <property type="entry name" value="L-SERINE DEHYDRATASE"/>
    <property type="match status" value="1"/>
</dbReference>
<reference evidence="9 10" key="1">
    <citation type="submission" date="2021-06" db="EMBL/GenBank/DDBJ databases">
        <authorList>
            <person name="Kallberg Y."/>
            <person name="Tangrot J."/>
            <person name="Rosling A."/>
        </authorList>
    </citation>
    <scope>NUCLEOTIDE SEQUENCE [LARGE SCALE GENOMIC DNA]</scope>
    <source>
        <strain evidence="9 10">120-4 pot B 10/14</strain>
    </source>
</reference>